<dbReference type="AlphaFoldDB" id="A0A8T8SAA3"/>
<evidence type="ECO:0000256" key="1">
    <source>
        <dbReference type="SAM" id="MobiDB-lite"/>
    </source>
</evidence>
<proteinExistence type="predicted"/>
<evidence type="ECO:0000313" key="2">
    <source>
        <dbReference type="EMBL" id="KAE8235957.1"/>
    </source>
</evidence>
<comment type="caution">
    <text evidence="2">The sequence shown here is derived from an EMBL/GenBank/DDBJ whole genome shotgun (WGS) entry which is preliminary data.</text>
</comment>
<gene>
    <name evidence="2" type="ORF">A4X13_0g9317</name>
</gene>
<feature type="region of interest" description="Disordered" evidence="1">
    <location>
        <begin position="16"/>
        <end position="35"/>
    </location>
</feature>
<dbReference type="Proteomes" id="UP000077521">
    <property type="component" value="Unassembled WGS sequence"/>
</dbReference>
<feature type="region of interest" description="Disordered" evidence="1">
    <location>
        <begin position="242"/>
        <end position="268"/>
    </location>
</feature>
<protein>
    <submittedName>
        <fullName evidence="2">Uncharacterized protein</fullName>
    </submittedName>
</protein>
<reference evidence="2" key="1">
    <citation type="submission" date="2016-04" db="EMBL/GenBank/DDBJ databases">
        <authorList>
            <person name="Nguyen H.D."/>
            <person name="Samba Siva P."/>
            <person name="Cullis J."/>
            <person name="Levesque C.A."/>
            <person name="Hambleton S."/>
        </authorList>
    </citation>
    <scope>NUCLEOTIDE SEQUENCE</scope>
    <source>
        <strain evidence="2">DAOMC 236416</strain>
    </source>
</reference>
<dbReference type="EMBL" id="LWDF02002479">
    <property type="protein sequence ID" value="KAE8235957.1"/>
    <property type="molecule type" value="Genomic_DNA"/>
</dbReference>
<accession>A0A8T8SAA3</accession>
<name>A0A8T8SAA3_9BASI</name>
<evidence type="ECO:0000313" key="3">
    <source>
        <dbReference type="Proteomes" id="UP000077521"/>
    </source>
</evidence>
<keyword evidence="3" id="KW-1185">Reference proteome</keyword>
<sequence length="331" mass="35258">SQPLFDHLTASNTATTSAALASTTKPSIRIPNPAAEGEPASKLALLASASASSKASGRATLVLPTLKAAPNSTASTMAEKVDHFQKTATATAIGTTVEEIKAALPRYSALGEIDLVRSALQTLEVAQACGLDPGAAGDLNFMNWLERLEELQEPPEDMDEDERADEMGVQFGHKTIGTWSYHTPLKDIANWGRVANACRLLSALLRIWSMAKTQMKNADSDPLVHNHIKQVCDNIQEAFKAPSNQKVKAPRSAAERGATASSSSGKVSEARLRRLGKKLSIPLLEKAGISIPSKATRADVADMLVASWKSGKVNITAKELQDIEPGKQKAD</sequence>
<organism evidence="2 3">
    <name type="scientific">Tilletia indica</name>
    <dbReference type="NCBI Taxonomy" id="43049"/>
    <lineage>
        <taxon>Eukaryota</taxon>
        <taxon>Fungi</taxon>
        <taxon>Dikarya</taxon>
        <taxon>Basidiomycota</taxon>
        <taxon>Ustilaginomycotina</taxon>
        <taxon>Exobasidiomycetes</taxon>
        <taxon>Tilletiales</taxon>
        <taxon>Tilletiaceae</taxon>
        <taxon>Tilletia</taxon>
    </lineage>
</organism>
<feature type="non-terminal residue" evidence="2">
    <location>
        <position position="331"/>
    </location>
</feature>
<reference evidence="2" key="2">
    <citation type="journal article" date="2019" name="IMA Fungus">
        <title>Genome sequencing and comparison of five Tilletia species to identify candidate genes for the detection of regulated species infecting wheat.</title>
        <authorList>
            <person name="Nguyen H.D.T."/>
            <person name="Sultana T."/>
            <person name="Kesanakurti P."/>
            <person name="Hambleton S."/>
        </authorList>
    </citation>
    <scope>NUCLEOTIDE SEQUENCE</scope>
    <source>
        <strain evidence="2">DAOMC 236416</strain>
    </source>
</reference>